<comment type="subunit">
    <text evidence="5">Homodimer.</text>
</comment>
<dbReference type="CDD" id="cd00717">
    <property type="entry name" value="URO-D"/>
    <property type="match status" value="1"/>
</dbReference>
<keyword evidence="8 11" id="KW-0456">Lyase</keyword>
<dbReference type="InterPro" id="IPR006361">
    <property type="entry name" value="Uroporphyrinogen_deCO2ase_HemE"/>
</dbReference>
<dbReference type="AlphaFoldDB" id="K8E9M9"/>
<dbReference type="GO" id="GO:0009507">
    <property type="term" value="C:chloroplast"/>
    <property type="evidence" value="ECO:0007669"/>
    <property type="project" value="UniProtKB-SubCell"/>
</dbReference>
<evidence type="ECO:0000256" key="13">
    <source>
        <dbReference type="SAM" id="MobiDB-lite"/>
    </source>
</evidence>
<evidence type="ECO:0000256" key="7">
    <source>
        <dbReference type="ARBA" id="ARBA00022793"/>
    </source>
</evidence>
<evidence type="ECO:0000313" key="15">
    <source>
        <dbReference type="EMBL" id="CCO14437.1"/>
    </source>
</evidence>
<sequence>MFISQRASSSSFLVGTTQTRLDSSSRRSGTKKSINNRGGKGERGGRAVFRLDASANDGSKDDPILLRAARGEDVERPPVWLMRQAGRYMAEFRAYSEKYPFRHRSETPEIAIELSMQPWRAFKPDGVIMFSDILTPLPALGVEFDVVRGKGPVVEPVRSMEEVKKLKTLDDPDSSLPFIRPILSTLRKEIEGQSTMLGFIGAPWTLAAYAIEGKSDRHLVVTKQMMTKNPEILHAFLAHLAEALGVYVCHQIDCGAQVVQLFDSWAHHLSPQQFAEFSHPYNERVMEIVRAKYPDTPLIFHANGGHGKLHEIKRSTADVIGLDWETDMAEARSIMPDRILQGNMDPMYLFASEERIRKEVANNVRDAGNSKHILNVGHGVVQGTPEGNVGAFCDAARASVYADMKAPAR</sequence>
<dbReference type="GO" id="GO:0004853">
    <property type="term" value="F:uroporphyrinogen decarboxylase activity"/>
    <property type="evidence" value="ECO:0007669"/>
    <property type="project" value="UniProtKB-EC"/>
</dbReference>
<evidence type="ECO:0000256" key="10">
    <source>
        <dbReference type="ARBA" id="ARBA00048033"/>
    </source>
</evidence>
<evidence type="ECO:0000256" key="6">
    <source>
        <dbReference type="ARBA" id="ARBA00012288"/>
    </source>
</evidence>
<evidence type="ECO:0000256" key="11">
    <source>
        <dbReference type="RuleBase" id="RU000554"/>
    </source>
</evidence>
<evidence type="ECO:0000259" key="14">
    <source>
        <dbReference type="PROSITE" id="PS00906"/>
    </source>
</evidence>
<dbReference type="Pfam" id="PF01208">
    <property type="entry name" value="URO-D"/>
    <property type="match status" value="1"/>
</dbReference>
<dbReference type="EMBL" id="FO082278">
    <property type="protein sequence ID" value="CCO14437.1"/>
    <property type="molecule type" value="Genomic_DNA"/>
</dbReference>
<evidence type="ECO:0000256" key="4">
    <source>
        <dbReference type="ARBA" id="ARBA00009935"/>
    </source>
</evidence>
<evidence type="ECO:0000256" key="5">
    <source>
        <dbReference type="ARBA" id="ARBA00011738"/>
    </source>
</evidence>
<dbReference type="SUPFAM" id="SSF51726">
    <property type="entry name" value="UROD/MetE-like"/>
    <property type="match status" value="1"/>
</dbReference>
<evidence type="ECO:0000313" key="16">
    <source>
        <dbReference type="Proteomes" id="UP000198341"/>
    </source>
</evidence>
<evidence type="ECO:0000256" key="3">
    <source>
        <dbReference type="ARBA" id="ARBA00004804"/>
    </source>
</evidence>
<dbReference type="Gene3D" id="3.20.20.210">
    <property type="match status" value="1"/>
</dbReference>
<comment type="similarity">
    <text evidence="4 12">Belongs to the uroporphyrinogen decarboxylase family.</text>
</comment>
<dbReference type="eggNOG" id="KOG2872">
    <property type="taxonomic scope" value="Eukaryota"/>
</dbReference>
<dbReference type="Proteomes" id="UP000198341">
    <property type="component" value="Chromosome 1"/>
</dbReference>
<dbReference type="EC" id="4.1.1.37" evidence="6 11"/>
<evidence type="ECO:0000256" key="9">
    <source>
        <dbReference type="ARBA" id="ARBA00023244"/>
    </source>
</evidence>
<feature type="domain" description="Uroporphyrinogen decarboxylase (URO-D)" evidence="14">
    <location>
        <begin position="78"/>
        <end position="87"/>
    </location>
</feature>
<evidence type="ECO:0000256" key="2">
    <source>
        <dbReference type="ARBA" id="ARBA00004229"/>
    </source>
</evidence>
<protein>
    <recommendedName>
        <fullName evidence="6 11">Uroporphyrinogen decarboxylase</fullName>
        <ecNumber evidence="6 11">4.1.1.37</ecNumber>
    </recommendedName>
</protein>
<evidence type="ECO:0000256" key="12">
    <source>
        <dbReference type="RuleBase" id="RU004169"/>
    </source>
</evidence>
<comment type="catalytic activity">
    <reaction evidence="10 11">
        <text>uroporphyrinogen III + 4 H(+) = coproporphyrinogen III + 4 CO2</text>
        <dbReference type="Rhea" id="RHEA:19865"/>
        <dbReference type="ChEBI" id="CHEBI:15378"/>
        <dbReference type="ChEBI" id="CHEBI:16526"/>
        <dbReference type="ChEBI" id="CHEBI:57308"/>
        <dbReference type="ChEBI" id="CHEBI:57309"/>
        <dbReference type="EC" id="4.1.1.37"/>
    </reaction>
</comment>
<feature type="region of interest" description="Disordered" evidence="13">
    <location>
        <begin position="1"/>
        <end position="55"/>
    </location>
</feature>
<dbReference type="PROSITE" id="PS00906">
    <property type="entry name" value="UROD_1"/>
    <property type="match status" value="1"/>
</dbReference>
<dbReference type="PANTHER" id="PTHR21091:SF174">
    <property type="entry name" value="UROPORPHYRINOGEN DECARBOXYLASE"/>
    <property type="match status" value="1"/>
</dbReference>
<comment type="pathway">
    <text evidence="3 11">Porphyrin-containing compound metabolism; protoporphyrin-IX biosynthesis; coproporphyrinogen-III from 5-aminolevulinate: step 4/4.</text>
</comment>
<proteinExistence type="inferred from homology"/>
<comment type="subcellular location">
    <subcellularLocation>
        <location evidence="2">Plastid</location>
        <location evidence="2">Chloroplast</location>
    </subcellularLocation>
</comment>
<dbReference type="InterPro" id="IPR000257">
    <property type="entry name" value="Uroporphyrinogen_deCOase"/>
</dbReference>
<evidence type="ECO:0000256" key="8">
    <source>
        <dbReference type="ARBA" id="ARBA00023239"/>
    </source>
</evidence>
<keyword evidence="9 11" id="KW-0627">Porphyrin biosynthesis</keyword>
<evidence type="ECO:0000256" key="1">
    <source>
        <dbReference type="ARBA" id="ARBA00002448"/>
    </source>
</evidence>
<dbReference type="FunFam" id="3.20.20.210:FF:000006">
    <property type="entry name" value="Uroporphyrinogen decarboxylase"/>
    <property type="match status" value="1"/>
</dbReference>
<comment type="function">
    <text evidence="1">Catalyzes the decarboxylation of four acetate groups of uroporphyrinogen-III to yield coproporphyrinogen-III.</text>
</comment>
<dbReference type="GeneID" id="19018188"/>
<dbReference type="GO" id="GO:0006782">
    <property type="term" value="P:protoporphyrinogen IX biosynthetic process"/>
    <property type="evidence" value="ECO:0007669"/>
    <property type="project" value="UniProtKB-UniPathway"/>
</dbReference>
<keyword evidence="16" id="KW-1185">Reference proteome</keyword>
<dbReference type="STRING" id="41875.K8E9M9"/>
<keyword evidence="7 11" id="KW-0210">Decarboxylase</keyword>
<gene>
    <name evidence="15" type="ORF">Bathy01g04530</name>
</gene>
<dbReference type="NCBIfam" id="TIGR01464">
    <property type="entry name" value="hemE"/>
    <property type="match status" value="1"/>
</dbReference>
<reference evidence="15 16" key="1">
    <citation type="submission" date="2011-10" db="EMBL/GenBank/DDBJ databases">
        <authorList>
            <person name="Genoscope - CEA"/>
        </authorList>
    </citation>
    <scope>NUCLEOTIDE SEQUENCE [LARGE SCALE GENOMIC DNA]</scope>
    <source>
        <strain evidence="15 16">RCC 1105</strain>
    </source>
</reference>
<dbReference type="PANTHER" id="PTHR21091">
    <property type="entry name" value="METHYLTETRAHYDROFOLATE:HOMOCYSTEINE METHYLTRANSFERASE RELATED"/>
    <property type="match status" value="1"/>
</dbReference>
<dbReference type="RefSeq" id="XP_007515558.1">
    <property type="nucleotide sequence ID" value="XM_007515496.1"/>
</dbReference>
<dbReference type="UniPathway" id="UPA00251">
    <property type="reaction ID" value="UER00321"/>
</dbReference>
<dbReference type="OrthoDB" id="339900at2759"/>
<name>K8E9M9_9CHLO</name>
<dbReference type="InterPro" id="IPR038071">
    <property type="entry name" value="UROD/MetE-like_sf"/>
</dbReference>
<dbReference type="KEGG" id="bpg:Bathy01g04530"/>
<feature type="compositionally biased region" description="Polar residues" evidence="13">
    <location>
        <begin position="1"/>
        <end position="22"/>
    </location>
</feature>
<accession>K8E9M9</accession>
<organism evidence="15 16">
    <name type="scientific">Bathycoccus prasinos</name>
    <dbReference type="NCBI Taxonomy" id="41875"/>
    <lineage>
        <taxon>Eukaryota</taxon>
        <taxon>Viridiplantae</taxon>
        <taxon>Chlorophyta</taxon>
        <taxon>Mamiellophyceae</taxon>
        <taxon>Mamiellales</taxon>
        <taxon>Bathycoccaceae</taxon>
        <taxon>Bathycoccus</taxon>
    </lineage>
</organism>